<evidence type="ECO:0000256" key="14">
    <source>
        <dbReference type="RuleBase" id="RU000461"/>
    </source>
</evidence>
<evidence type="ECO:0000256" key="5">
    <source>
        <dbReference type="ARBA" id="ARBA00022617"/>
    </source>
</evidence>
<keyword evidence="5 13" id="KW-0349">Heme</keyword>
<dbReference type="GO" id="GO:0016705">
    <property type="term" value="F:oxidoreductase activity, acting on paired donors, with incorporation or reduction of molecular oxygen"/>
    <property type="evidence" value="ECO:0007669"/>
    <property type="project" value="InterPro"/>
</dbReference>
<dbReference type="InterPro" id="IPR017972">
    <property type="entry name" value="Cyt_P450_CS"/>
</dbReference>
<evidence type="ECO:0000256" key="7">
    <source>
        <dbReference type="ARBA" id="ARBA00022723"/>
    </source>
</evidence>
<dbReference type="GO" id="GO:0020037">
    <property type="term" value="F:heme binding"/>
    <property type="evidence" value="ECO:0007669"/>
    <property type="project" value="InterPro"/>
</dbReference>
<keyword evidence="7 13" id="KW-0479">Metal-binding</keyword>
<dbReference type="GO" id="GO:0004497">
    <property type="term" value="F:monooxygenase activity"/>
    <property type="evidence" value="ECO:0007669"/>
    <property type="project" value="UniProtKB-KW"/>
</dbReference>
<evidence type="ECO:0000256" key="9">
    <source>
        <dbReference type="ARBA" id="ARBA00023002"/>
    </source>
</evidence>
<keyword evidence="12" id="KW-0472">Membrane</keyword>
<accession>G5EJV9</accession>
<dbReference type="VEuPathDB" id="FungiDB:AGR57_1116"/>
<keyword evidence="10 13" id="KW-0408">Iron</keyword>
<dbReference type="PRINTS" id="PR00385">
    <property type="entry name" value="P450"/>
</dbReference>
<evidence type="ECO:0000256" key="1">
    <source>
        <dbReference type="ARBA" id="ARBA00001971"/>
    </source>
</evidence>
<comment type="similarity">
    <text evidence="4 14">Belongs to the cytochrome P450 family.</text>
</comment>
<dbReference type="PANTHER" id="PTHR46300:SF7">
    <property type="entry name" value="P450, PUTATIVE (EUROFUNG)-RELATED"/>
    <property type="match status" value="1"/>
</dbReference>
<dbReference type="CDD" id="cd11065">
    <property type="entry name" value="CYP64-like"/>
    <property type="match status" value="1"/>
</dbReference>
<dbReference type="PRINTS" id="PR00463">
    <property type="entry name" value="EP450I"/>
</dbReference>
<name>G5EJV9_PHACH</name>
<comment type="subcellular location">
    <subcellularLocation>
        <location evidence="2">Membrane</location>
        <topology evidence="2">Single-pass membrane protein</topology>
    </subcellularLocation>
</comment>
<organism evidence="15">
    <name type="scientific">Phanerodontia chrysosporium</name>
    <name type="common">White-rot fungus</name>
    <name type="synonym">Sporotrichum pruinosum</name>
    <dbReference type="NCBI Taxonomy" id="2822231"/>
    <lineage>
        <taxon>Eukaryota</taxon>
        <taxon>Fungi</taxon>
        <taxon>Dikarya</taxon>
        <taxon>Basidiomycota</taxon>
        <taxon>Agaricomycotina</taxon>
        <taxon>Agaricomycetes</taxon>
        <taxon>Polyporales</taxon>
        <taxon>Phanerochaetaceae</taxon>
        <taxon>Phanerodontia</taxon>
    </lineage>
</organism>
<evidence type="ECO:0000256" key="6">
    <source>
        <dbReference type="ARBA" id="ARBA00022692"/>
    </source>
</evidence>
<keyword evidence="6" id="KW-0812">Transmembrane</keyword>
<dbReference type="GO" id="GO:0005506">
    <property type="term" value="F:iron ion binding"/>
    <property type="evidence" value="ECO:0007669"/>
    <property type="project" value="InterPro"/>
</dbReference>
<dbReference type="InterPro" id="IPR002401">
    <property type="entry name" value="Cyt_P450_E_grp-I"/>
</dbReference>
<dbReference type="InterPro" id="IPR036396">
    <property type="entry name" value="Cyt_P450_sf"/>
</dbReference>
<proteinExistence type="evidence at transcript level"/>
<keyword evidence="9 14" id="KW-0560">Oxidoreductase</keyword>
<evidence type="ECO:0000256" key="11">
    <source>
        <dbReference type="ARBA" id="ARBA00023033"/>
    </source>
</evidence>
<keyword evidence="11 14" id="KW-0503">Monooxygenase</keyword>
<evidence type="ECO:0000256" key="13">
    <source>
        <dbReference type="PIRSR" id="PIRSR602401-1"/>
    </source>
</evidence>
<protein>
    <submittedName>
        <fullName evidence="15">Cytochrome P450</fullName>
    </submittedName>
</protein>
<evidence type="ECO:0000256" key="12">
    <source>
        <dbReference type="ARBA" id="ARBA00023136"/>
    </source>
</evidence>
<dbReference type="PANTHER" id="PTHR46300">
    <property type="entry name" value="P450, PUTATIVE (EUROFUNG)-RELATED-RELATED"/>
    <property type="match status" value="1"/>
</dbReference>
<keyword evidence="8" id="KW-1133">Transmembrane helix</keyword>
<comment type="pathway">
    <text evidence="3">Secondary metabolite biosynthesis.</text>
</comment>
<evidence type="ECO:0000313" key="15">
    <source>
        <dbReference type="EMBL" id="BAL05171.1"/>
    </source>
</evidence>
<reference evidence="15" key="1">
    <citation type="submission" date="2010-10" db="EMBL/GenBank/DDBJ databases">
        <title>Phanerochaete chrysosporium cytochrome P450.</title>
        <authorList>
            <person name="Hirosue S."/>
            <person name="Hiratsuka N."/>
            <person name="Ichinose H."/>
            <person name="Wariishi H."/>
        </authorList>
    </citation>
    <scope>NUCLEOTIDE SEQUENCE</scope>
    <source>
        <strain evidence="15">ATCC 34541</strain>
    </source>
</reference>
<comment type="cofactor">
    <cofactor evidence="1 13">
        <name>heme</name>
        <dbReference type="ChEBI" id="CHEBI:30413"/>
    </cofactor>
</comment>
<sequence>MDIPVPYAFIVVGALVLFFRLRKKPRFPPGPKGLPIVGNALDLPKAREWLTYAKWSRECGSDIIHLRFFGTHVFVLNSVKVVNELMVKRSAIYSDRGEWPMVKLTGWQRNFTFVDLGDHWKARARMFQQNLGTSTISRHRPKLVEGNRKLLLNLLLSPDDFMKHIRYLSGSSILGIIYGIEVQQDHDPFVETAEKALQCLAAVINAGSYAVNYVPILRFLPTWAPGAQFKRDAAEWYKYVTALIDGPYTYVKKSLANGENNTSIVGTLLQELSDDEKRSEQEDIIREAFGTAYTGGVDTTYSSVNSFILAMLKYPDVQRKAQEELDRVIGRDRLPSFDDRDALPYITAIVKETLRWGLVAPLAAPHQLRVDDEYEGYFLPAGSVIIGNAWVILNDEKRYPHPESFIPERYLTTDGTLDSSAPDPTEACFGFGRRMCLGRYFAFDSLWIAVASLAAAFHMEKAVDESGSVIEPSGEYTSGTACYPLPFKAVFRPRHEGVVALIKADVSESDSL</sequence>
<feature type="binding site" description="axial binding residue" evidence="13">
    <location>
        <position position="436"/>
    </location>
    <ligand>
        <name>heme</name>
        <dbReference type="ChEBI" id="CHEBI:30413"/>
    </ligand>
    <ligandPart>
        <name>Fe</name>
        <dbReference type="ChEBI" id="CHEBI:18248"/>
    </ligandPart>
</feature>
<dbReference type="GO" id="GO:0016020">
    <property type="term" value="C:membrane"/>
    <property type="evidence" value="ECO:0007669"/>
    <property type="project" value="UniProtKB-SubCell"/>
</dbReference>
<evidence type="ECO:0000256" key="4">
    <source>
        <dbReference type="ARBA" id="ARBA00010617"/>
    </source>
</evidence>
<dbReference type="InterPro" id="IPR001128">
    <property type="entry name" value="Cyt_P450"/>
</dbReference>
<dbReference type="SUPFAM" id="SSF48264">
    <property type="entry name" value="Cytochrome P450"/>
    <property type="match status" value="1"/>
</dbReference>
<dbReference type="Gene3D" id="1.10.630.10">
    <property type="entry name" value="Cytochrome P450"/>
    <property type="match status" value="1"/>
</dbReference>
<dbReference type="PROSITE" id="PS00086">
    <property type="entry name" value="CYTOCHROME_P450"/>
    <property type="match status" value="1"/>
</dbReference>
<evidence type="ECO:0000256" key="10">
    <source>
        <dbReference type="ARBA" id="ARBA00023004"/>
    </source>
</evidence>
<evidence type="ECO:0000256" key="3">
    <source>
        <dbReference type="ARBA" id="ARBA00005179"/>
    </source>
</evidence>
<evidence type="ECO:0000256" key="2">
    <source>
        <dbReference type="ARBA" id="ARBA00004167"/>
    </source>
</evidence>
<dbReference type="AlphaFoldDB" id="G5EJV9"/>
<dbReference type="InterPro" id="IPR050364">
    <property type="entry name" value="Cytochrome_P450_fung"/>
</dbReference>
<dbReference type="EMBL" id="AB597884">
    <property type="protein sequence ID" value="BAL05171.1"/>
    <property type="molecule type" value="mRNA"/>
</dbReference>
<evidence type="ECO:0000256" key="8">
    <source>
        <dbReference type="ARBA" id="ARBA00022989"/>
    </source>
</evidence>
<gene>
    <name evidence="15" type="primary">PcCYP_83e</name>
</gene>
<dbReference type="Pfam" id="PF00067">
    <property type="entry name" value="p450"/>
    <property type="match status" value="1"/>
</dbReference>